<protein>
    <submittedName>
        <fullName evidence="1">Uncharacterized protein</fullName>
    </submittedName>
</protein>
<dbReference type="Proteomes" id="UP000309997">
    <property type="component" value="Unassembled WGS sequence"/>
</dbReference>
<comment type="caution">
    <text evidence="1">The sequence shown here is derived from an EMBL/GenBank/DDBJ whole genome shotgun (WGS) entry which is preliminary data.</text>
</comment>
<organism evidence="1 2">
    <name type="scientific">Populus alba</name>
    <name type="common">White poplar</name>
    <dbReference type="NCBI Taxonomy" id="43335"/>
    <lineage>
        <taxon>Eukaryota</taxon>
        <taxon>Viridiplantae</taxon>
        <taxon>Streptophyta</taxon>
        <taxon>Embryophyta</taxon>
        <taxon>Tracheophyta</taxon>
        <taxon>Spermatophyta</taxon>
        <taxon>Magnoliopsida</taxon>
        <taxon>eudicotyledons</taxon>
        <taxon>Gunneridae</taxon>
        <taxon>Pentapetalae</taxon>
        <taxon>rosids</taxon>
        <taxon>fabids</taxon>
        <taxon>Malpighiales</taxon>
        <taxon>Salicaceae</taxon>
        <taxon>Saliceae</taxon>
        <taxon>Populus</taxon>
    </lineage>
</organism>
<keyword evidence="2" id="KW-1185">Reference proteome</keyword>
<proteinExistence type="predicted"/>
<name>A0ACC4CM55_POPAL</name>
<reference evidence="1 2" key="1">
    <citation type="journal article" date="2024" name="Plant Biotechnol. J.">
        <title>Genome and CRISPR/Cas9 system of a widespread forest tree (Populus alba) in the world.</title>
        <authorList>
            <person name="Liu Y.J."/>
            <person name="Jiang P.F."/>
            <person name="Han X.M."/>
            <person name="Li X.Y."/>
            <person name="Wang H.M."/>
            <person name="Wang Y.J."/>
            <person name="Wang X.X."/>
            <person name="Zeng Q.Y."/>
        </authorList>
    </citation>
    <scope>NUCLEOTIDE SEQUENCE [LARGE SCALE GENOMIC DNA]</scope>
    <source>
        <strain evidence="2">cv. PAL-ZL1</strain>
    </source>
</reference>
<accession>A0ACC4CM55</accession>
<sequence length="83" mass="9301">MGWPAVSRVTDTKTLPFGVGALRELRTRFYLISSQEKTLAAFLFYSPPAILRHPVSPPLDDSATPYLHTPIVYRKRKSSTHSG</sequence>
<evidence type="ECO:0000313" key="2">
    <source>
        <dbReference type="Proteomes" id="UP000309997"/>
    </source>
</evidence>
<evidence type="ECO:0000313" key="1">
    <source>
        <dbReference type="EMBL" id="KAL3598629.1"/>
    </source>
</evidence>
<dbReference type="EMBL" id="RCHU02000003">
    <property type="protein sequence ID" value="KAL3598629.1"/>
    <property type="molecule type" value="Genomic_DNA"/>
</dbReference>
<gene>
    <name evidence="1" type="ORF">D5086_006547</name>
</gene>